<feature type="binding site" evidence="4">
    <location>
        <position position="223"/>
    </location>
    <ligand>
        <name>Zn(2+)</name>
        <dbReference type="ChEBI" id="CHEBI:29105"/>
        <label>2</label>
    </ligand>
</feature>
<dbReference type="PROSITE" id="PS51257">
    <property type="entry name" value="PROKAR_LIPOPROTEIN"/>
    <property type="match status" value="1"/>
</dbReference>
<dbReference type="InterPro" id="IPR001559">
    <property type="entry name" value="Phosphotriesterase"/>
</dbReference>
<feature type="binding site" evidence="4">
    <location>
        <position position="46"/>
    </location>
    <ligand>
        <name>Zn(2+)</name>
        <dbReference type="ChEBI" id="CHEBI:29105"/>
        <label>1</label>
    </ligand>
</feature>
<organism evidence="6 7">
    <name type="scientific">Maribellus luteus</name>
    <dbReference type="NCBI Taxonomy" id="2305463"/>
    <lineage>
        <taxon>Bacteria</taxon>
        <taxon>Pseudomonadati</taxon>
        <taxon>Bacteroidota</taxon>
        <taxon>Bacteroidia</taxon>
        <taxon>Marinilabiliales</taxon>
        <taxon>Prolixibacteraceae</taxon>
        <taxon>Maribellus</taxon>
    </lineage>
</organism>
<evidence type="ECO:0000313" key="7">
    <source>
        <dbReference type="Proteomes" id="UP000265926"/>
    </source>
</evidence>
<feature type="binding site" evidence="4">
    <location>
        <position position="44"/>
    </location>
    <ligand>
        <name>Zn(2+)</name>
        <dbReference type="ChEBI" id="CHEBI:29105"/>
        <label>1</label>
    </ligand>
</feature>
<gene>
    <name evidence="6" type="ORF">D1614_18310</name>
</gene>
<evidence type="ECO:0000256" key="1">
    <source>
        <dbReference type="ARBA" id="ARBA00022723"/>
    </source>
</evidence>
<feature type="binding site" evidence="4">
    <location>
        <position position="277"/>
    </location>
    <ligand>
        <name>Zn(2+)</name>
        <dbReference type="ChEBI" id="CHEBI:29105"/>
        <label>1</label>
    </ligand>
</feature>
<comment type="similarity">
    <text evidence="5">Belongs to the metallo-dependent hydrolases superfamily. Phosphotriesterase family.</text>
</comment>
<dbReference type="InterPro" id="IPR032466">
    <property type="entry name" value="Metal_Hydrolase"/>
</dbReference>
<evidence type="ECO:0000256" key="4">
    <source>
        <dbReference type="PIRSR" id="PIRSR601559-51"/>
    </source>
</evidence>
<dbReference type="RefSeq" id="WP_119439431.1">
    <property type="nucleotide sequence ID" value="NZ_QWGR01000013.1"/>
</dbReference>
<dbReference type="GO" id="GO:0008270">
    <property type="term" value="F:zinc ion binding"/>
    <property type="evidence" value="ECO:0007669"/>
    <property type="project" value="InterPro"/>
</dbReference>
<evidence type="ECO:0000313" key="6">
    <source>
        <dbReference type="EMBL" id="RIJ46623.1"/>
    </source>
</evidence>
<reference evidence="6 7" key="1">
    <citation type="submission" date="2018-08" db="EMBL/GenBank/DDBJ databases">
        <title>Pallidiluteibacterium maritimus gen. nov., sp. nov., isolated from coastal sediment.</title>
        <authorList>
            <person name="Zhou L.Y."/>
        </authorList>
    </citation>
    <scope>NUCLEOTIDE SEQUENCE [LARGE SCALE GENOMIC DNA]</scope>
    <source>
        <strain evidence="6 7">XSD2</strain>
    </source>
</reference>
<dbReference type="PROSITE" id="PS51347">
    <property type="entry name" value="PHOSPHOTRIESTERASE_2"/>
    <property type="match status" value="1"/>
</dbReference>
<name>A0A399SXP9_9BACT</name>
<evidence type="ECO:0000256" key="3">
    <source>
        <dbReference type="PIRSR" id="PIRSR601559-50"/>
    </source>
</evidence>
<comment type="caution">
    <text evidence="6">The sequence shown here is derived from an EMBL/GenBank/DDBJ whole genome shotgun (WGS) entry which is preliminary data.</text>
</comment>
<dbReference type="PANTHER" id="PTHR10819">
    <property type="entry name" value="PHOSPHOTRIESTERASE-RELATED"/>
    <property type="match status" value="1"/>
</dbReference>
<feature type="binding site" evidence="4">
    <location>
        <position position="195"/>
    </location>
    <ligand>
        <name>Zn(2+)</name>
        <dbReference type="ChEBI" id="CHEBI:29105"/>
        <label>2</label>
    </ligand>
</feature>
<evidence type="ECO:0000256" key="5">
    <source>
        <dbReference type="PROSITE-ProRule" id="PRU00679"/>
    </source>
</evidence>
<comment type="cofactor">
    <cofactor evidence="4">
        <name>a divalent metal cation</name>
        <dbReference type="ChEBI" id="CHEBI:60240"/>
    </cofactor>
    <text evidence="4">Binds 2 divalent metal cations per subunit.</text>
</comment>
<protein>
    <submittedName>
        <fullName evidence="6">Phosphotriesterase</fullName>
    </submittedName>
</protein>
<dbReference type="GO" id="GO:0016788">
    <property type="term" value="F:hydrolase activity, acting on ester bonds"/>
    <property type="evidence" value="ECO:0007669"/>
    <property type="project" value="InterPro"/>
</dbReference>
<dbReference type="AlphaFoldDB" id="A0A399SXP9"/>
<dbReference type="Gene3D" id="3.20.20.140">
    <property type="entry name" value="Metal-dependent hydrolases"/>
    <property type="match status" value="1"/>
</dbReference>
<evidence type="ECO:0000256" key="2">
    <source>
        <dbReference type="ARBA" id="ARBA00022801"/>
    </source>
</evidence>
<dbReference type="OrthoDB" id="105927at2"/>
<sequence length="336" mass="37856">MIRASYYILIVLFISLISCRPEPPDIMTVKGTESIKKMGKTLPHEHILVDFIGADSTGYHRWNRAEVVKKVLPYLIEIRDMGFHTFMECTPAYLGRDPELLKILSDSTGINFVTNTGLYSAYDGKFIPKELKQKTAKELADIWIDEAQNGIEGTGIYPGFIKISVEGSSLNALNRKVVEAACITHRETGLPIMSHTGPAEPAFEQLEILKEYGISPKAFIWTHANGEKDWNKLLLAARQGAFIAFDQYTSNETQKFVDFIFFMKKHGQLPQVLVSHDAGWYSPGEPDGGKFISYTGIQDYLIPALEAEGFAQFDVHQLLIRNPGRAFAIYKRLEKE</sequence>
<dbReference type="EMBL" id="QWGR01000013">
    <property type="protein sequence ID" value="RIJ46623.1"/>
    <property type="molecule type" value="Genomic_DNA"/>
</dbReference>
<keyword evidence="2" id="KW-0378">Hydrolase</keyword>
<feature type="binding site" description="via carbamate group" evidence="4">
    <location>
        <position position="162"/>
    </location>
    <ligand>
        <name>Zn(2+)</name>
        <dbReference type="ChEBI" id="CHEBI:29105"/>
        <label>2</label>
    </ligand>
</feature>
<dbReference type="InterPro" id="IPR017947">
    <property type="entry name" value="AryldialkylPase_Zn-BS"/>
</dbReference>
<accession>A0A399SXP9</accession>
<proteinExistence type="inferred from homology"/>
<feature type="binding site" description="via carbamate group" evidence="4">
    <location>
        <position position="162"/>
    </location>
    <ligand>
        <name>Zn(2+)</name>
        <dbReference type="ChEBI" id="CHEBI:29105"/>
        <label>1</label>
    </ligand>
</feature>
<dbReference type="Pfam" id="PF02126">
    <property type="entry name" value="PTE"/>
    <property type="match status" value="1"/>
</dbReference>
<keyword evidence="7" id="KW-1185">Reference proteome</keyword>
<dbReference type="SUPFAM" id="SSF51556">
    <property type="entry name" value="Metallo-dependent hydrolases"/>
    <property type="match status" value="1"/>
</dbReference>
<keyword evidence="1 4" id="KW-0479">Metal-binding</keyword>
<dbReference type="Proteomes" id="UP000265926">
    <property type="component" value="Unassembled WGS sequence"/>
</dbReference>
<feature type="modified residue" description="N6-carboxylysine" evidence="3 5">
    <location>
        <position position="162"/>
    </location>
</feature>
<dbReference type="PANTHER" id="PTHR10819:SF3">
    <property type="entry name" value="PHOSPHOTRIESTERASE-RELATED PROTEIN"/>
    <property type="match status" value="1"/>
</dbReference>
<dbReference type="PROSITE" id="PS01322">
    <property type="entry name" value="PHOSPHOTRIESTERASE_1"/>
    <property type="match status" value="1"/>
</dbReference>